<dbReference type="Proteomes" id="UP000682202">
    <property type="component" value="Chromosome"/>
</dbReference>
<dbReference type="InterPro" id="IPR000073">
    <property type="entry name" value="AB_hydrolase_1"/>
</dbReference>
<dbReference type="AlphaFoldDB" id="A0A975K086"/>
<accession>A0A975K086</accession>
<sequence>MTLAPIDRPAWLPASAWPWPTTGLMVGPDRVAITDIGQGHTLLFVHVGTWSFVWRDVLAHLHTRFRCVAIDPVGSGLSDRIDRRPTLDQAAATITSVIDALDLRDVTLVAHDLGGPAAFAAASRRPDRIASLAAVNCFAWRPTGVLFRGMLSVMGSAPARESDALLAWLPAMTSTRLGVGRHWKRTDRKIFRAGLDTSARRAWHAYFRDARRAEDLYREIHTGLTGPLAGKPLLSVFGEHNDPLGFQPQWKALFPDARQLKVLSGNHFPMCDDPQFVGSALGALTAA</sequence>
<dbReference type="Pfam" id="PF00561">
    <property type="entry name" value="Abhydrolase_1"/>
    <property type="match status" value="1"/>
</dbReference>
<name>A0A975K086_9MYCO</name>
<evidence type="ECO:0000259" key="1">
    <source>
        <dbReference type="Pfam" id="PF00561"/>
    </source>
</evidence>
<proteinExistence type="predicted"/>
<dbReference type="InterPro" id="IPR050228">
    <property type="entry name" value="Carboxylesterase_BioH"/>
</dbReference>
<dbReference type="PANTHER" id="PTHR43194">
    <property type="entry name" value="HYDROLASE ALPHA/BETA FOLD FAMILY"/>
    <property type="match status" value="1"/>
</dbReference>
<dbReference type="GO" id="GO:0016787">
    <property type="term" value="F:hydrolase activity"/>
    <property type="evidence" value="ECO:0007669"/>
    <property type="project" value="UniProtKB-KW"/>
</dbReference>
<protein>
    <submittedName>
        <fullName evidence="2">Alpha/beta fold hydrolase</fullName>
    </submittedName>
</protein>
<dbReference type="SUPFAM" id="SSF53474">
    <property type="entry name" value="alpha/beta-Hydrolases"/>
    <property type="match status" value="1"/>
</dbReference>
<evidence type="ECO:0000313" key="3">
    <source>
        <dbReference type="Proteomes" id="UP000682202"/>
    </source>
</evidence>
<gene>
    <name evidence="2" type="ORF">F6B93_12475</name>
</gene>
<dbReference type="RefSeq" id="WP_211695382.1">
    <property type="nucleotide sequence ID" value="NZ_CP046600.1"/>
</dbReference>
<keyword evidence="2" id="KW-0378">Hydrolase</keyword>
<keyword evidence="3" id="KW-1185">Reference proteome</keyword>
<dbReference type="InterPro" id="IPR029058">
    <property type="entry name" value="AB_hydrolase_fold"/>
</dbReference>
<dbReference type="Gene3D" id="3.40.50.1820">
    <property type="entry name" value="alpha/beta hydrolase"/>
    <property type="match status" value="1"/>
</dbReference>
<dbReference type="KEGG" id="mspg:F6B93_12475"/>
<organism evidence="2 3">
    <name type="scientific">Mycobacterium spongiae</name>
    <dbReference type="NCBI Taxonomy" id="886343"/>
    <lineage>
        <taxon>Bacteria</taxon>
        <taxon>Bacillati</taxon>
        <taxon>Actinomycetota</taxon>
        <taxon>Actinomycetes</taxon>
        <taxon>Mycobacteriales</taxon>
        <taxon>Mycobacteriaceae</taxon>
        <taxon>Mycobacterium</taxon>
    </lineage>
</organism>
<dbReference type="PANTHER" id="PTHR43194:SF2">
    <property type="entry name" value="PEROXISOMAL MEMBRANE PROTEIN LPX1"/>
    <property type="match status" value="1"/>
</dbReference>
<dbReference type="EMBL" id="CP046600">
    <property type="protein sequence ID" value="QUR67808.1"/>
    <property type="molecule type" value="Genomic_DNA"/>
</dbReference>
<evidence type="ECO:0000313" key="2">
    <source>
        <dbReference type="EMBL" id="QUR67808.1"/>
    </source>
</evidence>
<reference evidence="2" key="1">
    <citation type="submission" date="2019-12" db="EMBL/GenBank/DDBJ databases">
        <title>Mycobacterium spongiae sp. nov.</title>
        <authorList>
            <person name="Stinear T."/>
        </authorList>
    </citation>
    <scope>NUCLEOTIDE SEQUENCE</scope>
    <source>
        <strain evidence="2">FSD4b-SM</strain>
    </source>
</reference>
<feature type="domain" description="AB hydrolase-1" evidence="1">
    <location>
        <begin position="42"/>
        <end position="137"/>
    </location>
</feature>